<gene>
    <name evidence="5" type="ORF">Taro_050246</name>
</gene>
<comment type="similarity">
    <text evidence="1">Belongs to the PPR family. PCMP-H subfamily.</text>
</comment>
<dbReference type="FunFam" id="1.25.40.10:FF:000348">
    <property type="entry name" value="Pentatricopeptide repeat-containing protein chloroplastic"/>
    <property type="match status" value="1"/>
</dbReference>
<dbReference type="Proteomes" id="UP000652761">
    <property type="component" value="Unassembled WGS sequence"/>
</dbReference>
<dbReference type="PANTHER" id="PTHR47926">
    <property type="entry name" value="PENTATRICOPEPTIDE REPEAT-CONTAINING PROTEIN"/>
    <property type="match status" value="1"/>
</dbReference>
<dbReference type="GO" id="GO:0003729">
    <property type="term" value="F:mRNA binding"/>
    <property type="evidence" value="ECO:0007669"/>
    <property type="project" value="UniProtKB-ARBA"/>
</dbReference>
<dbReference type="InterPro" id="IPR032867">
    <property type="entry name" value="DYW_dom"/>
</dbReference>
<dbReference type="Pfam" id="PF13041">
    <property type="entry name" value="PPR_2"/>
    <property type="match status" value="1"/>
</dbReference>
<dbReference type="FunFam" id="1.25.40.10:FF:000690">
    <property type="entry name" value="Pentatricopeptide repeat-containing protein"/>
    <property type="match status" value="1"/>
</dbReference>
<dbReference type="InterPro" id="IPR046849">
    <property type="entry name" value="E2_motif"/>
</dbReference>
<evidence type="ECO:0000259" key="4">
    <source>
        <dbReference type="Pfam" id="PF14432"/>
    </source>
</evidence>
<reference evidence="5" key="1">
    <citation type="submission" date="2017-07" db="EMBL/GenBank/DDBJ databases">
        <title>Taro Niue Genome Assembly and Annotation.</title>
        <authorList>
            <person name="Atibalentja N."/>
            <person name="Keating K."/>
            <person name="Fields C.J."/>
        </authorList>
    </citation>
    <scope>NUCLEOTIDE SEQUENCE</scope>
    <source>
        <strain evidence="5">Niue_2</strain>
        <tissue evidence="5">Leaf</tissue>
    </source>
</reference>
<dbReference type="InterPro" id="IPR046848">
    <property type="entry name" value="E_motif"/>
</dbReference>
<dbReference type="GO" id="GO:0008270">
    <property type="term" value="F:zinc ion binding"/>
    <property type="evidence" value="ECO:0007669"/>
    <property type="project" value="InterPro"/>
</dbReference>
<dbReference type="PANTHER" id="PTHR47926:SF347">
    <property type="entry name" value="PENTATRICOPEPTIDE REPEAT-CONTAINING PROTEIN"/>
    <property type="match status" value="1"/>
</dbReference>
<name>A0A843XCZ4_COLES</name>
<dbReference type="EMBL" id="NMUH01007445">
    <property type="protein sequence ID" value="MQM17279.1"/>
    <property type="molecule type" value="Genomic_DNA"/>
</dbReference>
<dbReference type="Gene3D" id="1.25.40.10">
    <property type="entry name" value="Tetratricopeptide repeat domain"/>
    <property type="match status" value="3"/>
</dbReference>
<dbReference type="OrthoDB" id="185373at2759"/>
<dbReference type="Pfam" id="PF20430">
    <property type="entry name" value="Eplus_motif"/>
    <property type="match status" value="1"/>
</dbReference>
<evidence type="ECO:0000256" key="3">
    <source>
        <dbReference type="PROSITE-ProRule" id="PRU00708"/>
    </source>
</evidence>
<dbReference type="Pfam" id="PF20431">
    <property type="entry name" value="E_motif"/>
    <property type="match status" value="1"/>
</dbReference>
<dbReference type="InterPro" id="IPR002885">
    <property type="entry name" value="PPR_rpt"/>
</dbReference>
<dbReference type="Pfam" id="PF01535">
    <property type="entry name" value="PPR"/>
    <property type="match status" value="4"/>
</dbReference>
<keyword evidence="6" id="KW-1185">Reference proteome</keyword>
<evidence type="ECO:0000256" key="2">
    <source>
        <dbReference type="ARBA" id="ARBA00022737"/>
    </source>
</evidence>
<feature type="repeat" description="PPR" evidence="3">
    <location>
        <begin position="192"/>
        <end position="222"/>
    </location>
</feature>
<accession>A0A843XCZ4</accession>
<dbReference type="PROSITE" id="PS51375">
    <property type="entry name" value="PPR"/>
    <property type="match status" value="4"/>
</dbReference>
<feature type="repeat" description="PPR" evidence="3">
    <location>
        <begin position="87"/>
        <end position="125"/>
    </location>
</feature>
<dbReference type="GO" id="GO:0009451">
    <property type="term" value="P:RNA modification"/>
    <property type="evidence" value="ECO:0007669"/>
    <property type="project" value="InterPro"/>
</dbReference>
<feature type="domain" description="DYW" evidence="4">
    <location>
        <begin position="539"/>
        <end position="600"/>
    </location>
</feature>
<dbReference type="InterPro" id="IPR011990">
    <property type="entry name" value="TPR-like_helical_dom_sf"/>
</dbReference>
<proteinExistence type="inferred from homology"/>
<dbReference type="NCBIfam" id="TIGR00756">
    <property type="entry name" value="PPR"/>
    <property type="match status" value="3"/>
</dbReference>
<organism evidence="5 6">
    <name type="scientific">Colocasia esculenta</name>
    <name type="common">Wild taro</name>
    <name type="synonym">Arum esculentum</name>
    <dbReference type="NCBI Taxonomy" id="4460"/>
    <lineage>
        <taxon>Eukaryota</taxon>
        <taxon>Viridiplantae</taxon>
        <taxon>Streptophyta</taxon>
        <taxon>Embryophyta</taxon>
        <taxon>Tracheophyta</taxon>
        <taxon>Spermatophyta</taxon>
        <taxon>Magnoliopsida</taxon>
        <taxon>Liliopsida</taxon>
        <taxon>Araceae</taxon>
        <taxon>Aroideae</taxon>
        <taxon>Colocasieae</taxon>
        <taxon>Colocasia</taxon>
    </lineage>
</organism>
<dbReference type="InterPro" id="IPR046960">
    <property type="entry name" value="PPR_At4g14850-like_plant"/>
</dbReference>
<keyword evidence="2" id="KW-0677">Repeat</keyword>
<evidence type="ECO:0000256" key="1">
    <source>
        <dbReference type="ARBA" id="ARBA00006643"/>
    </source>
</evidence>
<comment type="caution">
    <text evidence="5">The sequence shown here is derived from an EMBL/GenBank/DDBJ whole genome shotgun (WGS) entry which is preliminary data.</text>
</comment>
<protein>
    <recommendedName>
        <fullName evidence="4">DYW domain-containing protein</fullName>
    </recommendedName>
</protein>
<feature type="repeat" description="PPR" evidence="3">
    <location>
        <begin position="359"/>
        <end position="389"/>
    </location>
</feature>
<evidence type="ECO:0000313" key="5">
    <source>
        <dbReference type="EMBL" id="MQM17279.1"/>
    </source>
</evidence>
<dbReference type="Pfam" id="PF14432">
    <property type="entry name" value="DYW_deaminase"/>
    <property type="match status" value="1"/>
</dbReference>
<feature type="repeat" description="PPR" evidence="3">
    <location>
        <begin position="223"/>
        <end position="257"/>
    </location>
</feature>
<dbReference type="AlphaFoldDB" id="A0A843XCZ4"/>
<evidence type="ECO:0000313" key="6">
    <source>
        <dbReference type="Proteomes" id="UP000652761"/>
    </source>
</evidence>
<sequence>MGAVERTLGHKSPRLVPLLEACSGLPQLKAIHAHMLRTHIFSDVFCASRLLAFCVDPPHHRHPPQPHGSPLLLDYALWVFSLVDSPNLFMYNAMIRGCARAAAGDHYPLGSLHFYCQMQRRGLQPDNLTYPFVLKACGRLRCRGTGRQVHGQVVRRGFELDAHVQSSLLHMYASCGDACAARSLFDGIERPDVVLWTSMIKVYNQCGDISFARRLFDIMPERNVVTWSSMICAYTKNGHFDEALDLFRVMKLENIKANEPAMASVLSSCASLGALQQGERAHDYIVQNNLLPNLIVGTALVNMYAKCGDVGRAISIFEKLPEKDWLSWTTMIAGLAMHGYGTMAVDYLCKMIEEKLAPREITFTAVLSACSHGGLVEKGLELFESMKKDYAMDPGMEHYGCLVDLLGRAGRLEEAEKFVLGMPIQPDASVWGALLGACRIHRNAEMGERVGKILTELQPAHSGYYVLMSNVYATANQWEGVTGMRHVMRERGVNKSPGHSLIEMEGTVHRFVMGDKSHPEIGKIEEMWKEISQRIRSVGYVGNTTEVLFDIEEEEKESALAKHSEKLAVAFGLMKTGPGDTIRIIKNLRVCEDCHELSKGFQLWASVSMVSQSAYSRPGTSVVVILQQFGDADDVVPKIIEEEAAA</sequence>